<accession>A0A9D2NXX9</accession>
<dbReference type="CDD" id="cd06171">
    <property type="entry name" value="Sigma70_r4"/>
    <property type="match status" value="1"/>
</dbReference>
<dbReference type="Proteomes" id="UP000823894">
    <property type="component" value="Unassembled WGS sequence"/>
</dbReference>
<evidence type="ECO:0000256" key="3">
    <source>
        <dbReference type="ARBA" id="ARBA00023082"/>
    </source>
</evidence>
<keyword evidence="2" id="KW-0805">Transcription regulation</keyword>
<dbReference type="Pfam" id="PF04542">
    <property type="entry name" value="Sigma70_r2"/>
    <property type="match status" value="1"/>
</dbReference>
<dbReference type="GO" id="GO:0016987">
    <property type="term" value="F:sigma factor activity"/>
    <property type="evidence" value="ECO:0007669"/>
    <property type="project" value="UniProtKB-KW"/>
</dbReference>
<dbReference type="SUPFAM" id="SSF88659">
    <property type="entry name" value="Sigma3 and sigma4 domains of RNA polymerase sigma factors"/>
    <property type="match status" value="1"/>
</dbReference>
<evidence type="ECO:0000313" key="8">
    <source>
        <dbReference type="Proteomes" id="UP000823894"/>
    </source>
</evidence>
<dbReference type="NCBIfam" id="TIGR02937">
    <property type="entry name" value="sigma70-ECF"/>
    <property type="match status" value="1"/>
</dbReference>
<feature type="domain" description="RNA polymerase sigma factor 70 region 4 type 2" evidence="6">
    <location>
        <begin position="108"/>
        <end position="157"/>
    </location>
</feature>
<dbReference type="PANTHER" id="PTHR43133">
    <property type="entry name" value="RNA POLYMERASE ECF-TYPE SIGMA FACTO"/>
    <property type="match status" value="1"/>
</dbReference>
<dbReference type="EMBL" id="DWWK01000170">
    <property type="protein sequence ID" value="HJC39473.1"/>
    <property type="molecule type" value="Genomic_DNA"/>
</dbReference>
<reference evidence="7" key="2">
    <citation type="submission" date="2021-04" db="EMBL/GenBank/DDBJ databases">
        <authorList>
            <person name="Gilroy R."/>
        </authorList>
    </citation>
    <scope>NUCLEOTIDE SEQUENCE</scope>
    <source>
        <strain evidence="7">ChiGjej1B1-1692</strain>
    </source>
</reference>
<dbReference type="InterPro" id="IPR013249">
    <property type="entry name" value="RNA_pol_sigma70_r4_t2"/>
</dbReference>
<keyword evidence="3" id="KW-0731">Sigma factor</keyword>
<comment type="similarity">
    <text evidence="1">Belongs to the sigma-70 factor family. ECF subfamily.</text>
</comment>
<gene>
    <name evidence="7" type="ORF">H9757_10515</name>
</gene>
<organism evidence="7 8">
    <name type="scientific">Candidatus Mediterraneibacter faecigallinarum</name>
    <dbReference type="NCBI Taxonomy" id="2838669"/>
    <lineage>
        <taxon>Bacteria</taxon>
        <taxon>Bacillati</taxon>
        <taxon>Bacillota</taxon>
        <taxon>Clostridia</taxon>
        <taxon>Lachnospirales</taxon>
        <taxon>Lachnospiraceae</taxon>
        <taxon>Mediterraneibacter</taxon>
    </lineage>
</organism>
<dbReference type="Gene3D" id="1.10.1740.10">
    <property type="match status" value="1"/>
</dbReference>
<dbReference type="InterPro" id="IPR013324">
    <property type="entry name" value="RNA_pol_sigma_r3/r4-like"/>
</dbReference>
<sequence length="169" mass="20023">MEYLVKKAQQGDGRAFIELMEVNKQNMYKIARSYFSNEEDIADAIQDTIESCYKSLPYLDKTEYFRTWLTRILINKCIDIIKKNKRESPVDVFPEQGEICMDLRHCEFEELMRSLDEKYRTILLLYYGEGFKVSEIAQLLDMEENTVKTRLARGRQKFREIWSAESAAT</sequence>
<proteinExistence type="inferred from homology"/>
<dbReference type="InterPro" id="IPR007627">
    <property type="entry name" value="RNA_pol_sigma70_r2"/>
</dbReference>
<evidence type="ECO:0000256" key="2">
    <source>
        <dbReference type="ARBA" id="ARBA00023015"/>
    </source>
</evidence>
<dbReference type="Gene3D" id="1.10.10.10">
    <property type="entry name" value="Winged helix-like DNA-binding domain superfamily/Winged helix DNA-binding domain"/>
    <property type="match status" value="1"/>
</dbReference>
<comment type="caution">
    <text evidence="7">The sequence shown here is derived from an EMBL/GenBank/DDBJ whole genome shotgun (WGS) entry which is preliminary data.</text>
</comment>
<dbReference type="SUPFAM" id="SSF88946">
    <property type="entry name" value="Sigma2 domain of RNA polymerase sigma factors"/>
    <property type="match status" value="1"/>
</dbReference>
<dbReference type="InterPro" id="IPR014284">
    <property type="entry name" value="RNA_pol_sigma-70_dom"/>
</dbReference>
<dbReference type="InterPro" id="IPR039425">
    <property type="entry name" value="RNA_pol_sigma-70-like"/>
</dbReference>
<feature type="domain" description="RNA polymerase sigma-70 region 2" evidence="5">
    <location>
        <begin position="20"/>
        <end position="86"/>
    </location>
</feature>
<name>A0A9D2NXX9_9FIRM</name>
<evidence type="ECO:0000256" key="4">
    <source>
        <dbReference type="ARBA" id="ARBA00023163"/>
    </source>
</evidence>
<evidence type="ECO:0000256" key="1">
    <source>
        <dbReference type="ARBA" id="ARBA00010641"/>
    </source>
</evidence>
<dbReference type="InterPro" id="IPR013325">
    <property type="entry name" value="RNA_pol_sigma_r2"/>
</dbReference>
<protein>
    <submittedName>
        <fullName evidence="7">Sigma-70 family RNA polymerase sigma factor</fullName>
    </submittedName>
</protein>
<dbReference type="Pfam" id="PF08281">
    <property type="entry name" value="Sigma70_r4_2"/>
    <property type="match status" value="1"/>
</dbReference>
<reference evidence="7" key="1">
    <citation type="journal article" date="2021" name="PeerJ">
        <title>Extensive microbial diversity within the chicken gut microbiome revealed by metagenomics and culture.</title>
        <authorList>
            <person name="Gilroy R."/>
            <person name="Ravi A."/>
            <person name="Getino M."/>
            <person name="Pursley I."/>
            <person name="Horton D.L."/>
            <person name="Alikhan N.F."/>
            <person name="Baker D."/>
            <person name="Gharbi K."/>
            <person name="Hall N."/>
            <person name="Watson M."/>
            <person name="Adriaenssens E.M."/>
            <person name="Foster-Nyarko E."/>
            <person name="Jarju S."/>
            <person name="Secka A."/>
            <person name="Antonio M."/>
            <person name="Oren A."/>
            <person name="Chaudhuri R.R."/>
            <person name="La Ragione R."/>
            <person name="Hildebrand F."/>
            <person name="Pallen M.J."/>
        </authorList>
    </citation>
    <scope>NUCLEOTIDE SEQUENCE</scope>
    <source>
        <strain evidence="7">ChiGjej1B1-1692</strain>
    </source>
</reference>
<evidence type="ECO:0000259" key="5">
    <source>
        <dbReference type="Pfam" id="PF04542"/>
    </source>
</evidence>
<dbReference type="GO" id="GO:0003677">
    <property type="term" value="F:DNA binding"/>
    <property type="evidence" value="ECO:0007669"/>
    <property type="project" value="InterPro"/>
</dbReference>
<dbReference type="PANTHER" id="PTHR43133:SF51">
    <property type="entry name" value="RNA POLYMERASE SIGMA FACTOR"/>
    <property type="match status" value="1"/>
</dbReference>
<dbReference type="GO" id="GO:0006352">
    <property type="term" value="P:DNA-templated transcription initiation"/>
    <property type="evidence" value="ECO:0007669"/>
    <property type="project" value="InterPro"/>
</dbReference>
<evidence type="ECO:0000259" key="6">
    <source>
        <dbReference type="Pfam" id="PF08281"/>
    </source>
</evidence>
<evidence type="ECO:0000313" key="7">
    <source>
        <dbReference type="EMBL" id="HJC39473.1"/>
    </source>
</evidence>
<dbReference type="InterPro" id="IPR036388">
    <property type="entry name" value="WH-like_DNA-bd_sf"/>
</dbReference>
<dbReference type="AlphaFoldDB" id="A0A9D2NXX9"/>
<keyword evidence="4" id="KW-0804">Transcription</keyword>